<comment type="caution">
    <text evidence="5">The sequence shown here is derived from an EMBL/GenBank/DDBJ whole genome shotgun (WGS) entry which is preliminary data.</text>
</comment>
<feature type="domain" description="U3 small nucleolar RNA-associated protein 20 N-terminal" evidence="2">
    <location>
        <begin position="923"/>
        <end position="1549"/>
    </location>
</feature>
<reference evidence="5" key="1">
    <citation type="submission" date="2023-07" db="EMBL/GenBank/DDBJ databases">
        <title>Chromosome-level genome assembly of Artemia franciscana.</title>
        <authorList>
            <person name="Jo E."/>
        </authorList>
    </citation>
    <scope>NUCLEOTIDE SEQUENCE</scope>
    <source>
        <tissue evidence="5">Whole body</tissue>
    </source>
</reference>
<feature type="domain" description="U3 small nucleolar RNA-associated protein 20" evidence="3">
    <location>
        <begin position="1818"/>
        <end position="2034"/>
    </location>
</feature>
<dbReference type="InterPro" id="IPR011430">
    <property type="entry name" value="UTP20_N"/>
</dbReference>
<proteinExistence type="predicted"/>
<sequence length="2750" mass="313220">MTKTRPTKHKDKNTFKFKTFSERLSEVSVDVIHRYGELRGEVPGDTDTFFQEALDKWADICLSEGFTKFQKDVINKGSTLSELLFHKDELANILLQHLNVGSKDYLQPLLEIVVAFAKDLRRDFHRYFPEFFEAILKNLNTRDVESLEWSFTCLAYIYKALIKFLIHNVKRAYELQSFFLDSNQPEHVRVFACEAFALLGKKVVDKKGFVDMLFKDVSKHPERMEGIGQLLFEIVRGVNKKLHSCSEVYFPLFFSIYQSKGFDNGIIQNALSFMILGLTKYLDADGAKPLLTTLISFAKGNKGSSDHCEMLIQLINQIVSHQEGVLLLDTAGVVKLMAELLDDSIPLTVDAKCSVVDVCATMIVSPKLKIQMEYASSLIKQVYSSVTVPLEAIESFTMRLISSYLFESHVLPNLLMYIHKQLHLDEMKFKPLLRIVAKLLHVKRPHPRRKMEFGSWKPFPLEFTFAIKRLSNNSSSCPSFPDLCLKFIEDFNIVKIEEEFETLMFIAYVIPHLRPLEKEKLSIVMKDFFHILLSHLDKVIVSEPPEKTSIKRKKSDLDEEAEYLVAPSMDRNLERLCLLLGEIASSRFAIDSTELDFNMVKSVCFKNHVTRSNISLLRVLNLALSEDSKHDEELLNMFYEILKDNLKSPYEQVRLLTLQILSHFKAELPTPPEGTEFPSVFQVCLNAEEVEVSIQKQREKLKFLQNLGMEHVHYCLPVSGYFNNVPVNYLMSQLFVNFRPIWDPTIKILSSHAHADYFWQNFKSQLVFITELSKGVENKEEIQIVEDELVFELTGHWLSKEQRLDYKNVRSLLWKSMTFFIDIAEKRNRELVPLFFSFLEKEYFREDISIARVQDISKKDEDLVPKKKHKFKHDSSLKIDDTEPMEVDEESDMEQRENTVPHKNNRQFKRFATEKKVAKKGGMKLLCAHLSVFSKFLHPRNIYKEPKFRKIIDQFLAHRNGNVQKLALDCLMAYNYKYIVAYKKHLYGLLDDKSFRHEIVLFNIDSESDVVLPEHREGLMPVVMRILYGKIHGKDRSARQAIVLRFLGGSSHEEIKTFFNLAFNIFLPFLEKDNLLTQVESIQSSVSLKEVVPLKRLQGALNMIGLIFQKLGNLVQETLPWLLNLLLVIGAHIIGILSRRSEIAHGQVDMVKNLRNIFIQRVIDFFVKFEKYNWSTIELNTIFHLVVSPQLHLLPNEAFASPTPLLKLLALWGQNPRYFSLLGKVDDSGTYAVNELVKLLASGKATGSVSGLIMDIFEKLVTLEDFDGKIDEDDENISELPVENMVDMSSVDTSRHQEKPNFGSCLLSLHVQSILQYLRTKVARIDTSKKGLSIRDLTVLMRLSEFIRDKSQSQQLVDIIIPAIHAGYDAGSGEGKSGGKKLTESQADFLLSTLAALIENVDNAGSYIKVLIPLLGKVYSQSSRLSLSCVFRAIGKADMQAKIITTRIEALNAFDPRRMDEPDFNRRLDAYKEINAELNDGTCAKEMVMAVIYNCAFSLKVDEDISLRNSASFCLQNVTTYLQNGDQNDAKELVTSHFLPQIRQLIRTKKEPIRHEAISVLAALVQKCSNLHPQLKDLAKLSDPDGDVDFFENIKHLQSHRRARALVKVSIKLKESPRCLQADTLTQFLMPLASIYLFSENYLKQSHLIDAAIETMNAISKNLPWFSYEKVLRYYLQQLIKNTDYQKQAVRTVVAILDGFHFNLANSKAAIRKAAEQTAAEEIAEDVKQDGTDDVSSKSAQEVCEIDTEEELRATKDESVPLAEESATHTLTPNETTATKIHDSIMKSILPQLHRLLTARSKRDSQHKVNRGQNYYPEDEEILRVPLALAMVALLRGLPKGTLERNLPGIFMKICTFLKSRADSIRVTARDTLVKIMVFLGPTFLPAFIRESSAILKRGFQVHVLIFTLHAIVHGLMPQIKPGDFDPIVTDIVKICIQELFGETSEEKEVAQIVAKVKEAKGNKSYDLLNITAKFVTHTRLMPLVTPFKDVLINTKSHKVIRKIEDCYYHIATGLATNESISFQSELIFVHGIVTESIPQWFPKEAATKEVKKPIFEKPDSFIIQPEPKRKNAGSTGKENAKIGMKTHSHIITEFALQLLQLRLKKENIDSEDKHLLGMLDPFVSILSESLASPHNKQVGLSLKCIIKLLSLPLPSIEKHIKRIVGSIFIILNKHGGAGTASNDQFEMVVSAYKSITVIIRDVSSMKLEEDQLRVLLTYAEQSMSDLDSNAQTTGFAVLKAVLGRKLDFPELPDIMNRVSTLAVTSEMVHVRSQCRQLVLQYLADYPLGKVVIRKIQFFLGQLEYTREEGRMSALEFLCSVFSTFPRSLINTNAPLFFLALSARLVNETSKNCTQLVVSALKKLLTVLDDNVKNELFQISILWLQNETVSHQLIAIQLSSIFIEADGPSFESRLKDFLPILEILLNDESNGDIEKDQLLIQTLVTATKLFTVNPTLVTSRATVQVWQSIQKHLLHSQVRVRLLSARLIGLLFAAFTPEGIVEYISCKKSSKKMAVFDPPVDRLRALALDCSEQLIPPDVDSDIAEQTIKNLLFLFKVAARLGKHSSQVDEETSEKRIFGVRWYIKRIRKEINSEVVENPEATVKRIAAFHFYAAALLDLHQIHGYKAVLEYLPIVLPCILREINSSEDKSSHELSELATLAKESGEFMKQLVGHEAYTEILVSCRKVLQKKKMTRKVEKSQLAVTNPKIAARMRVKKQANKKEAKKKKNALIRGKVMKRKKLKDVALLEE</sequence>
<name>A0AA88L7T6_ARTSF</name>
<dbReference type="PANTHER" id="PTHR17695">
    <property type="entry name" value="SMALL SUBUNIT PROCESSOME COMPONENT 20 HOMOLOG"/>
    <property type="match status" value="1"/>
</dbReference>
<dbReference type="Pfam" id="PF20416">
    <property type="entry name" value="UTP20"/>
    <property type="match status" value="1"/>
</dbReference>
<feature type="region of interest" description="Disordered" evidence="1">
    <location>
        <begin position="2714"/>
        <end position="2733"/>
    </location>
</feature>
<evidence type="ECO:0000259" key="2">
    <source>
        <dbReference type="Pfam" id="PF07539"/>
    </source>
</evidence>
<evidence type="ECO:0000259" key="3">
    <source>
        <dbReference type="Pfam" id="PF20416"/>
    </source>
</evidence>
<dbReference type="InterPro" id="IPR052575">
    <property type="entry name" value="SSU_processome_comp_20"/>
</dbReference>
<evidence type="ECO:0000313" key="5">
    <source>
        <dbReference type="EMBL" id="KAK2715811.1"/>
    </source>
</evidence>
<gene>
    <name evidence="5" type="ORF">QYM36_010393</name>
</gene>
<dbReference type="InterPro" id="IPR016024">
    <property type="entry name" value="ARM-type_fold"/>
</dbReference>
<accession>A0AA88L7T6</accession>
<keyword evidence="6" id="KW-1185">Reference proteome</keyword>
<dbReference type="Pfam" id="PF23099">
    <property type="entry name" value="UTP20_C"/>
    <property type="match status" value="1"/>
</dbReference>
<dbReference type="InterPro" id="IPR046523">
    <property type="entry name" value="UTP20_dom"/>
</dbReference>
<dbReference type="Proteomes" id="UP001187531">
    <property type="component" value="Unassembled WGS sequence"/>
</dbReference>
<dbReference type="Pfam" id="PF07539">
    <property type="entry name" value="UTP20_N"/>
    <property type="match status" value="1"/>
</dbReference>
<feature type="domain" description="U3 small nucleolar RNA-associated protein 20 C-terminal" evidence="4">
    <location>
        <begin position="2393"/>
        <end position="2729"/>
    </location>
</feature>
<dbReference type="GO" id="GO:0030686">
    <property type="term" value="C:90S preribosome"/>
    <property type="evidence" value="ECO:0007669"/>
    <property type="project" value="TreeGrafter"/>
</dbReference>
<dbReference type="Gene3D" id="1.25.10.10">
    <property type="entry name" value="Leucine-rich Repeat Variant"/>
    <property type="match status" value="3"/>
</dbReference>
<organism evidence="5 6">
    <name type="scientific">Artemia franciscana</name>
    <name type="common">Brine shrimp</name>
    <name type="synonym">Artemia sanfranciscana</name>
    <dbReference type="NCBI Taxonomy" id="6661"/>
    <lineage>
        <taxon>Eukaryota</taxon>
        <taxon>Metazoa</taxon>
        <taxon>Ecdysozoa</taxon>
        <taxon>Arthropoda</taxon>
        <taxon>Crustacea</taxon>
        <taxon>Branchiopoda</taxon>
        <taxon>Anostraca</taxon>
        <taxon>Artemiidae</taxon>
        <taxon>Artemia</taxon>
    </lineage>
</organism>
<evidence type="ECO:0000259" key="4">
    <source>
        <dbReference type="Pfam" id="PF23099"/>
    </source>
</evidence>
<dbReference type="EMBL" id="JAVRJZ010000012">
    <property type="protein sequence ID" value="KAK2715811.1"/>
    <property type="molecule type" value="Genomic_DNA"/>
</dbReference>
<dbReference type="GO" id="GO:0032040">
    <property type="term" value="C:small-subunit processome"/>
    <property type="evidence" value="ECO:0007669"/>
    <property type="project" value="TreeGrafter"/>
</dbReference>
<protein>
    <recommendedName>
        <fullName evidence="7">Small subunit processome component 20 homolog</fullName>
    </recommendedName>
</protein>
<dbReference type="SUPFAM" id="SSF48371">
    <property type="entry name" value="ARM repeat"/>
    <property type="match status" value="3"/>
</dbReference>
<evidence type="ECO:0008006" key="7">
    <source>
        <dbReference type="Google" id="ProtNLM"/>
    </source>
</evidence>
<dbReference type="InterPro" id="IPR057525">
    <property type="entry name" value="UTP20_C"/>
</dbReference>
<evidence type="ECO:0000313" key="6">
    <source>
        <dbReference type="Proteomes" id="UP001187531"/>
    </source>
</evidence>
<dbReference type="InterPro" id="IPR011989">
    <property type="entry name" value="ARM-like"/>
</dbReference>
<dbReference type="PANTHER" id="PTHR17695:SF11">
    <property type="entry name" value="SMALL SUBUNIT PROCESSOME COMPONENT 20 HOMOLOG"/>
    <property type="match status" value="1"/>
</dbReference>
<evidence type="ECO:0000256" key="1">
    <source>
        <dbReference type="SAM" id="MobiDB-lite"/>
    </source>
</evidence>
<feature type="region of interest" description="Disordered" evidence="1">
    <location>
        <begin position="1722"/>
        <end position="1742"/>
    </location>
</feature>